<evidence type="ECO:0000256" key="2">
    <source>
        <dbReference type="SAM" id="Phobius"/>
    </source>
</evidence>
<keyword evidence="4" id="KW-1185">Reference proteome</keyword>
<name>A0ABR1VFK3_9PEZI</name>
<keyword evidence="2" id="KW-0812">Transmembrane</keyword>
<feature type="compositionally biased region" description="Acidic residues" evidence="1">
    <location>
        <begin position="220"/>
        <end position="234"/>
    </location>
</feature>
<sequence length="262" mass="28474">MGRRNRRHVFVVVVFIIAAIIFFIVPVVGGGYPAQRDLRHGRRLRPRRLLQRPVQHLVPARVVPDREPLLATATSNVVRRRAAGAVARKLRPSTSPGVATCSTTVVRNSPALGAGGRREDHGGRGREDAVRVAVARVLRRRWRRRVRRGGCRPFVLQLDPVVGFLGHSGAALGQTLQQRPRRSAIAKVPATTITATLSSDLLLRLLELLVFVPVGPHEQDQDDGDDDVEGDRDADDGGRRETLVAAILRGAGRRCGGGGRGG</sequence>
<feature type="region of interest" description="Disordered" evidence="1">
    <location>
        <begin position="217"/>
        <end position="240"/>
    </location>
</feature>
<keyword evidence="2" id="KW-1133">Transmembrane helix</keyword>
<accession>A0ABR1VFK3</accession>
<reference evidence="3 4" key="1">
    <citation type="submission" date="2023-01" db="EMBL/GenBank/DDBJ databases">
        <title>Analysis of 21 Apiospora genomes using comparative genomics revels a genus with tremendous synthesis potential of carbohydrate active enzymes and secondary metabolites.</title>
        <authorList>
            <person name="Sorensen T."/>
        </authorList>
    </citation>
    <scope>NUCLEOTIDE SEQUENCE [LARGE SCALE GENOMIC DNA]</scope>
    <source>
        <strain evidence="3 4">CBS 135458</strain>
    </source>
</reference>
<keyword evidence="2" id="KW-0472">Membrane</keyword>
<evidence type="ECO:0000256" key="1">
    <source>
        <dbReference type="SAM" id="MobiDB-lite"/>
    </source>
</evidence>
<dbReference type="EMBL" id="JAQQWL010000006">
    <property type="protein sequence ID" value="KAK8068673.1"/>
    <property type="molecule type" value="Genomic_DNA"/>
</dbReference>
<feature type="transmembrane region" description="Helical" evidence="2">
    <location>
        <begin position="9"/>
        <end position="32"/>
    </location>
</feature>
<gene>
    <name evidence="3" type="ORF">PG994_005289</name>
</gene>
<organism evidence="3 4">
    <name type="scientific">Apiospora phragmitis</name>
    <dbReference type="NCBI Taxonomy" id="2905665"/>
    <lineage>
        <taxon>Eukaryota</taxon>
        <taxon>Fungi</taxon>
        <taxon>Dikarya</taxon>
        <taxon>Ascomycota</taxon>
        <taxon>Pezizomycotina</taxon>
        <taxon>Sordariomycetes</taxon>
        <taxon>Xylariomycetidae</taxon>
        <taxon>Amphisphaeriales</taxon>
        <taxon>Apiosporaceae</taxon>
        <taxon>Apiospora</taxon>
    </lineage>
</organism>
<comment type="caution">
    <text evidence="3">The sequence shown here is derived from an EMBL/GenBank/DDBJ whole genome shotgun (WGS) entry which is preliminary data.</text>
</comment>
<proteinExistence type="predicted"/>
<protein>
    <submittedName>
        <fullName evidence="3">Uncharacterized protein</fullName>
    </submittedName>
</protein>
<evidence type="ECO:0000313" key="3">
    <source>
        <dbReference type="EMBL" id="KAK8068673.1"/>
    </source>
</evidence>
<dbReference type="GeneID" id="92089761"/>
<dbReference type="Proteomes" id="UP001480595">
    <property type="component" value="Unassembled WGS sequence"/>
</dbReference>
<dbReference type="RefSeq" id="XP_066715967.1">
    <property type="nucleotide sequence ID" value="XM_066856698.1"/>
</dbReference>
<evidence type="ECO:0000313" key="4">
    <source>
        <dbReference type="Proteomes" id="UP001480595"/>
    </source>
</evidence>